<keyword evidence="3" id="KW-1185">Reference proteome</keyword>
<accession>A0ABS8V4X7</accession>
<dbReference type="EMBL" id="JACEIK010003378">
    <property type="protein sequence ID" value="MCD9641482.1"/>
    <property type="molecule type" value="Genomic_DNA"/>
</dbReference>
<name>A0ABS8V4X7_DATST</name>
<reference evidence="2 3" key="1">
    <citation type="journal article" date="2021" name="BMC Genomics">
        <title>Datura genome reveals duplications of psychoactive alkaloid biosynthetic genes and high mutation rate following tissue culture.</title>
        <authorList>
            <person name="Rajewski A."/>
            <person name="Carter-House D."/>
            <person name="Stajich J."/>
            <person name="Litt A."/>
        </authorList>
    </citation>
    <scope>NUCLEOTIDE SEQUENCE [LARGE SCALE GENOMIC DNA]</scope>
    <source>
        <strain evidence="2">AR-01</strain>
    </source>
</reference>
<protein>
    <recommendedName>
        <fullName evidence="1">Putative plant transposon protein domain-containing protein</fullName>
    </recommendedName>
</protein>
<dbReference type="Pfam" id="PF20167">
    <property type="entry name" value="Transposase_32"/>
    <property type="match status" value="1"/>
</dbReference>
<evidence type="ECO:0000313" key="3">
    <source>
        <dbReference type="Proteomes" id="UP000823775"/>
    </source>
</evidence>
<dbReference type="InterPro" id="IPR046796">
    <property type="entry name" value="Transposase_32_dom"/>
</dbReference>
<sequence length="229" mass="25482">MATSRRMRKGKVPMSNIDAPSLPSNETQCIAHICFGLAGMEEYYISFKEKKSIHVETKFEDVEKHPKTQRPSKYDAMPTVCVARMWLDLVCAQLIPSQNTTEVPIEVVVLIACIIDHTHINVGEIIVDQFKRKAKKQATPLLYPILFKIAQMDQAHKSQIVKLAKVIPSMIQQAIKKAIQPARDKLKGICATVEVLESHVIALRKDVPTLTRPPPASNSIPPELAAVAS</sequence>
<gene>
    <name evidence="2" type="ORF">HAX54_027679</name>
</gene>
<evidence type="ECO:0000259" key="1">
    <source>
        <dbReference type="Pfam" id="PF20167"/>
    </source>
</evidence>
<organism evidence="2 3">
    <name type="scientific">Datura stramonium</name>
    <name type="common">Jimsonweed</name>
    <name type="synonym">Common thornapple</name>
    <dbReference type="NCBI Taxonomy" id="4076"/>
    <lineage>
        <taxon>Eukaryota</taxon>
        <taxon>Viridiplantae</taxon>
        <taxon>Streptophyta</taxon>
        <taxon>Embryophyta</taxon>
        <taxon>Tracheophyta</taxon>
        <taxon>Spermatophyta</taxon>
        <taxon>Magnoliopsida</taxon>
        <taxon>eudicotyledons</taxon>
        <taxon>Gunneridae</taxon>
        <taxon>Pentapetalae</taxon>
        <taxon>asterids</taxon>
        <taxon>lamiids</taxon>
        <taxon>Solanales</taxon>
        <taxon>Solanaceae</taxon>
        <taxon>Solanoideae</taxon>
        <taxon>Datureae</taxon>
        <taxon>Datura</taxon>
    </lineage>
</organism>
<evidence type="ECO:0000313" key="2">
    <source>
        <dbReference type="EMBL" id="MCD9641482.1"/>
    </source>
</evidence>
<feature type="domain" description="Putative plant transposon protein" evidence="1">
    <location>
        <begin position="82"/>
        <end position="147"/>
    </location>
</feature>
<comment type="caution">
    <text evidence="2">The sequence shown here is derived from an EMBL/GenBank/DDBJ whole genome shotgun (WGS) entry which is preliminary data.</text>
</comment>
<proteinExistence type="predicted"/>
<dbReference type="Proteomes" id="UP000823775">
    <property type="component" value="Unassembled WGS sequence"/>
</dbReference>